<protein>
    <submittedName>
        <fullName evidence="2">Uncharacterized protein</fullName>
    </submittedName>
</protein>
<dbReference type="Proteomes" id="UP000785613">
    <property type="component" value="Unassembled WGS sequence"/>
</dbReference>
<organism evidence="2 3">
    <name type="scientific">Massilia rubra</name>
    <dbReference type="NCBI Taxonomy" id="2607910"/>
    <lineage>
        <taxon>Bacteria</taxon>
        <taxon>Pseudomonadati</taxon>
        <taxon>Pseudomonadota</taxon>
        <taxon>Betaproteobacteria</taxon>
        <taxon>Burkholderiales</taxon>
        <taxon>Oxalobacteraceae</taxon>
        <taxon>Telluria group</taxon>
        <taxon>Massilia</taxon>
    </lineage>
</organism>
<sequence>MKLPAQLAPWSAWLALLPAHLAAPLGAMLLRLQPLVGRMAGVAACPDTIPAGAGSIARRGQYQHLLLSEWAVLDAAPDEFIRRAAANELLFSAPEPQVQRRAHICVALFDAGPAQLGEPRLAQLALFILLARRAQDGAADFKWGILQEPDRLHDNSGRDALRSLLAARTLERVGAQHLDEWNWILAGLEDEAEVWQVGAPGAVATGLASAHAAIGQSLFDSSLEVTITQGRQTRRLQLELPAPQVGAGLLRDPFKPPAPPRPRTETGADDTVSLLYAPRFAVSGDWIVAARQAGGSVLHAVPNSVYAKTGKPRRYHPTPDATELGVVLFGKMLARVVSNGTHLTFMRFPCMVLGPPRSVPHPPLAHFRVPPGLDRWLPTFFLIDHSPTGVGARVFMIDVDNRLVCWSTGIAHSMHEVRFDPLADKVVGAIQTDNMLLYARSDGKHTTIHSLAAKAVQAETIGEYEFAVLQVRFGGTQDGWLYAMQLSVGEWRLIDRQATRHTRILVPHGAKVIGVTRAVHQTGHGPALLVLAADRLTLELFSKGDKRVIVRSAAPIAQATLDPSSGQLCWLTGAHELCVKNVYHSGPPLLRVGPAHQADGA</sequence>
<dbReference type="EMBL" id="VUYU01000037">
    <property type="protein sequence ID" value="NHZ37967.1"/>
    <property type="molecule type" value="Genomic_DNA"/>
</dbReference>
<evidence type="ECO:0000313" key="3">
    <source>
        <dbReference type="Proteomes" id="UP000785613"/>
    </source>
</evidence>
<proteinExistence type="predicted"/>
<keyword evidence="3" id="KW-1185">Reference proteome</keyword>
<gene>
    <name evidence="2" type="ORF">F0185_30895</name>
</gene>
<name>A0ABX0M0V8_9BURK</name>
<dbReference type="RefSeq" id="WP_167232046.1">
    <property type="nucleotide sequence ID" value="NZ_VUYU01000037.1"/>
</dbReference>
<evidence type="ECO:0000256" key="1">
    <source>
        <dbReference type="SAM" id="MobiDB-lite"/>
    </source>
</evidence>
<accession>A0ABX0M0V8</accession>
<reference evidence="2 3" key="1">
    <citation type="submission" date="2019-09" db="EMBL/GenBank/DDBJ databases">
        <title>Taxonomy of Antarctic Massilia spp.: description of Massilia rubra sp. nov., Massilia aquatica sp. nov., Massilia mucilaginosa sp. nov., Massilia frigida sp. nov. isolated from streams, lakes and regoliths.</title>
        <authorList>
            <person name="Holochova P."/>
            <person name="Sedlacek I."/>
            <person name="Kralova S."/>
            <person name="Maslanova I."/>
            <person name="Busse H.-J."/>
            <person name="Stankova E."/>
            <person name="Vrbovska V."/>
            <person name="Kovarovic V."/>
            <person name="Bartak M."/>
            <person name="Svec P."/>
            <person name="Pantucek R."/>
        </authorList>
    </citation>
    <scope>NUCLEOTIDE SEQUENCE [LARGE SCALE GENOMIC DNA]</scope>
    <source>
        <strain evidence="2 3">CCM 8692</strain>
    </source>
</reference>
<evidence type="ECO:0000313" key="2">
    <source>
        <dbReference type="EMBL" id="NHZ37967.1"/>
    </source>
</evidence>
<comment type="caution">
    <text evidence="2">The sequence shown here is derived from an EMBL/GenBank/DDBJ whole genome shotgun (WGS) entry which is preliminary data.</text>
</comment>
<feature type="region of interest" description="Disordered" evidence="1">
    <location>
        <begin position="249"/>
        <end position="268"/>
    </location>
</feature>